<dbReference type="EMBL" id="JAVDVI010000006">
    <property type="protein sequence ID" value="MDR6967783.1"/>
    <property type="molecule type" value="Genomic_DNA"/>
</dbReference>
<comment type="caution">
    <text evidence="2">The sequence shown here is derived from an EMBL/GenBank/DDBJ whole genome shotgun (WGS) entry which is preliminary data.</text>
</comment>
<keyword evidence="3" id="KW-1185">Reference proteome</keyword>
<dbReference type="InterPro" id="IPR037682">
    <property type="entry name" value="TonB_C"/>
</dbReference>
<accession>A0ABU1TP89</accession>
<dbReference type="RefSeq" id="WP_310026071.1">
    <property type="nucleotide sequence ID" value="NZ_JAVDVI010000006.1"/>
</dbReference>
<gene>
    <name evidence="2" type="ORF">J2X31_001795</name>
</gene>
<dbReference type="Proteomes" id="UP001255185">
    <property type="component" value="Unassembled WGS sequence"/>
</dbReference>
<sequence>MEWIPIFHRDGTESRNTSRSFGDIRVPRNPGYGLDKEAIRVLKSLKIKWEPGMIGGKPVRTAYNLPINVQLR</sequence>
<reference evidence="2 3" key="1">
    <citation type="submission" date="2023-07" db="EMBL/GenBank/DDBJ databases">
        <title>Sorghum-associated microbial communities from plants grown in Nebraska, USA.</title>
        <authorList>
            <person name="Schachtman D."/>
        </authorList>
    </citation>
    <scope>NUCLEOTIDE SEQUENCE [LARGE SCALE GENOMIC DNA]</scope>
    <source>
        <strain evidence="2 3">3773</strain>
    </source>
</reference>
<proteinExistence type="predicted"/>
<organism evidence="2 3">
    <name type="scientific">Flavobacterium arsenatis</name>
    <dbReference type="NCBI Taxonomy" id="1484332"/>
    <lineage>
        <taxon>Bacteria</taxon>
        <taxon>Pseudomonadati</taxon>
        <taxon>Bacteroidota</taxon>
        <taxon>Flavobacteriia</taxon>
        <taxon>Flavobacteriales</taxon>
        <taxon>Flavobacteriaceae</taxon>
        <taxon>Flavobacterium</taxon>
    </lineage>
</organism>
<evidence type="ECO:0000259" key="1">
    <source>
        <dbReference type="Pfam" id="PF03544"/>
    </source>
</evidence>
<evidence type="ECO:0000313" key="2">
    <source>
        <dbReference type="EMBL" id="MDR6967783.1"/>
    </source>
</evidence>
<dbReference type="Pfam" id="PF03544">
    <property type="entry name" value="TonB_C"/>
    <property type="match status" value="1"/>
</dbReference>
<evidence type="ECO:0000313" key="3">
    <source>
        <dbReference type="Proteomes" id="UP001255185"/>
    </source>
</evidence>
<dbReference type="Gene3D" id="3.30.1150.10">
    <property type="match status" value="1"/>
</dbReference>
<feature type="domain" description="TonB C-terminal" evidence="1">
    <location>
        <begin position="20"/>
        <end position="68"/>
    </location>
</feature>
<protein>
    <recommendedName>
        <fullName evidence="1">TonB C-terminal domain-containing protein</fullName>
    </recommendedName>
</protein>
<name>A0ABU1TP89_9FLAO</name>